<comment type="similarity">
    <text evidence="5">Belongs to the methyltransferase superfamily. UbiG/COQ3 family.</text>
</comment>
<dbReference type="OrthoDB" id="9801538at2"/>
<dbReference type="EMBL" id="JPIN01000001">
    <property type="protein sequence ID" value="KFZ29825.1"/>
    <property type="molecule type" value="Genomic_DNA"/>
</dbReference>
<feature type="binding site" evidence="5">
    <location>
        <position position="80"/>
    </location>
    <ligand>
        <name>S-adenosyl-L-methionine</name>
        <dbReference type="ChEBI" id="CHEBI:59789"/>
    </ligand>
</feature>
<gene>
    <name evidence="5" type="primary">ubiG</name>
    <name evidence="6" type="ORF">IDAT_01655</name>
</gene>
<dbReference type="eggNOG" id="COG2227">
    <property type="taxonomic scope" value="Bacteria"/>
</dbReference>
<dbReference type="FunFam" id="3.40.50.150:FF:000028">
    <property type="entry name" value="Ubiquinone biosynthesis O-methyltransferase"/>
    <property type="match status" value="1"/>
</dbReference>
<dbReference type="HAMAP" id="MF_00472">
    <property type="entry name" value="UbiG"/>
    <property type="match status" value="1"/>
</dbReference>
<dbReference type="NCBIfam" id="TIGR01983">
    <property type="entry name" value="UbiG"/>
    <property type="match status" value="1"/>
</dbReference>
<keyword evidence="1 5" id="KW-0489">Methyltransferase</keyword>
<dbReference type="InterPro" id="IPR010233">
    <property type="entry name" value="UbiG_MeTrfase"/>
</dbReference>
<dbReference type="GO" id="GO:0032259">
    <property type="term" value="P:methylation"/>
    <property type="evidence" value="ECO:0007669"/>
    <property type="project" value="UniProtKB-KW"/>
</dbReference>
<evidence type="ECO:0000313" key="6">
    <source>
        <dbReference type="EMBL" id="KFZ29825.1"/>
    </source>
</evidence>
<evidence type="ECO:0000256" key="1">
    <source>
        <dbReference type="ARBA" id="ARBA00022603"/>
    </source>
</evidence>
<evidence type="ECO:0000256" key="5">
    <source>
        <dbReference type="HAMAP-Rule" id="MF_00472"/>
    </source>
</evidence>
<organism evidence="6 7">
    <name type="scientific">Pseudidiomarina atlantica</name>
    <dbReference type="NCBI Taxonomy" id="1517416"/>
    <lineage>
        <taxon>Bacteria</taxon>
        <taxon>Pseudomonadati</taxon>
        <taxon>Pseudomonadota</taxon>
        <taxon>Gammaproteobacteria</taxon>
        <taxon>Alteromonadales</taxon>
        <taxon>Idiomarinaceae</taxon>
        <taxon>Pseudidiomarina</taxon>
    </lineage>
</organism>
<dbReference type="Proteomes" id="UP000053718">
    <property type="component" value="Unassembled WGS sequence"/>
</dbReference>
<dbReference type="PANTHER" id="PTHR43464">
    <property type="entry name" value="METHYLTRANSFERASE"/>
    <property type="match status" value="1"/>
</dbReference>
<dbReference type="Pfam" id="PF13489">
    <property type="entry name" value="Methyltransf_23"/>
    <property type="match status" value="1"/>
</dbReference>
<comment type="catalytic activity">
    <reaction evidence="5">
        <text>a 3-demethylubiquinol + S-adenosyl-L-methionine = a ubiquinol + S-adenosyl-L-homocysteine + H(+)</text>
        <dbReference type="Rhea" id="RHEA:44380"/>
        <dbReference type="Rhea" id="RHEA-COMP:9566"/>
        <dbReference type="Rhea" id="RHEA-COMP:10914"/>
        <dbReference type="ChEBI" id="CHEBI:15378"/>
        <dbReference type="ChEBI" id="CHEBI:17976"/>
        <dbReference type="ChEBI" id="CHEBI:57856"/>
        <dbReference type="ChEBI" id="CHEBI:59789"/>
        <dbReference type="ChEBI" id="CHEBI:84422"/>
        <dbReference type="EC" id="2.1.1.64"/>
    </reaction>
</comment>
<dbReference type="AlphaFoldDB" id="A0A094IQ66"/>
<keyword evidence="2 5" id="KW-0808">Transferase</keyword>
<dbReference type="EC" id="2.1.1.222" evidence="5"/>
<evidence type="ECO:0000313" key="7">
    <source>
        <dbReference type="Proteomes" id="UP000053718"/>
    </source>
</evidence>
<evidence type="ECO:0000256" key="2">
    <source>
        <dbReference type="ARBA" id="ARBA00022679"/>
    </source>
</evidence>
<keyword evidence="3 5" id="KW-0831">Ubiquinone biosynthesis</keyword>
<feature type="binding site" evidence="5">
    <location>
        <position position="124"/>
    </location>
    <ligand>
        <name>S-adenosyl-L-methionine</name>
        <dbReference type="ChEBI" id="CHEBI:59789"/>
    </ligand>
</feature>
<dbReference type="SUPFAM" id="SSF53335">
    <property type="entry name" value="S-adenosyl-L-methionine-dependent methyltransferases"/>
    <property type="match status" value="1"/>
</dbReference>
<dbReference type="RefSeq" id="WP_034729633.1">
    <property type="nucleotide sequence ID" value="NZ_JPIN01000001.1"/>
</dbReference>
<evidence type="ECO:0000256" key="4">
    <source>
        <dbReference type="ARBA" id="ARBA00022691"/>
    </source>
</evidence>
<comment type="pathway">
    <text evidence="5">Cofactor biosynthesis; ubiquinone biosynthesis.</text>
</comment>
<dbReference type="STRING" id="1517416.IDAT_01655"/>
<dbReference type="GO" id="GO:0061542">
    <property type="term" value="F:3-demethylubiquinol 3-O-methyltransferase activity"/>
    <property type="evidence" value="ECO:0007669"/>
    <property type="project" value="UniProtKB-UniRule"/>
</dbReference>
<dbReference type="UniPathway" id="UPA00232"/>
<accession>A0A094IQ66</accession>
<name>A0A094IQ66_9GAMM</name>
<comment type="function">
    <text evidence="5">O-methyltransferase that catalyzes the 2 O-methylation steps in the ubiquinone biosynthetic pathway.</text>
</comment>
<proteinExistence type="inferred from homology"/>
<comment type="caution">
    <text evidence="6">The sequence shown here is derived from an EMBL/GenBank/DDBJ whole genome shotgun (WGS) entry which is preliminary data.</text>
</comment>
<dbReference type="GO" id="GO:0102208">
    <property type="term" value="F:2-polyprenyl-6-hydroxyphenol methylase activity"/>
    <property type="evidence" value="ECO:0007669"/>
    <property type="project" value="UniProtKB-EC"/>
</dbReference>
<dbReference type="PANTHER" id="PTHR43464:SF19">
    <property type="entry name" value="UBIQUINONE BIOSYNTHESIS O-METHYLTRANSFERASE, MITOCHONDRIAL"/>
    <property type="match status" value="1"/>
</dbReference>
<dbReference type="GO" id="GO:0010420">
    <property type="term" value="F:polyprenyldihydroxybenzoate methyltransferase activity"/>
    <property type="evidence" value="ECO:0007669"/>
    <property type="project" value="InterPro"/>
</dbReference>
<protein>
    <recommendedName>
        <fullName evidence="5">Ubiquinone biosynthesis O-methyltransferase</fullName>
    </recommendedName>
    <alternativeName>
        <fullName evidence="5">2-polyprenyl-6-hydroxyphenol methylase</fullName>
        <ecNumber evidence="5">2.1.1.222</ecNumber>
    </alternativeName>
    <alternativeName>
        <fullName evidence="5">3-demethylubiquinone 3-O-methyltransferase</fullName>
        <ecNumber evidence="5">2.1.1.64</ecNumber>
    </alternativeName>
</protein>
<dbReference type="CDD" id="cd02440">
    <property type="entry name" value="AdoMet_MTases"/>
    <property type="match status" value="1"/>
</dbReference>
<dbReference type="EC" id="2.1.1.64" evidence="5"/>
<reference evidence="6 7" key="1">
    <citation type="submission" date="2014-06" db="EMBL/GenBank/DDBJ databases">
        <title>Draft genome sequence of Idiomarina sp. MCCC 1A10513.</title>
        <authorList>
            <person name="Du J."/>
            <person name="Lai Q."/>
            <person name="Shao Z."/>
        </authorList>
    </citation>
    <scope>NUCLEOTIDE SEQUENCE [LARGE SCALE GENOMIC DNA]</scope>
    <source>
        <strain evidence="6 7">MCCC 1A10513</strain>
    </source>
</reference>
<comment type="catalytic activity">
    <reaction evidence="5">
        <text>a 3-(all-trans-polyprenyl)benzene-1,2-diol + S-adenosyl-L-methionine = a 2-methoxy-6-(all-trans-polyprenyl)phenol + S-adenosyl-L-homocysteine + H(+)</text>
        <dbReference type="Rhea" id="RHEA:31411"/>
        <dbReference type="Rhea" id="RHEA-COMP:9550"/>
        <dbReference type="Rhea" id="RHEA-COMP:9551"/>
        <dbReference type="ChEBI" id="CHEBI:15378"/>
        <dbReference type="ChEBI" id="CHEBI:57856"/>
        <dbReference type="ChEBI" id="CHEBI:59789"/>
        <dbReference type="ChEBI" id="CHEBI:62729"/>
        <dbReference type="ChEBI" id="CHEBI:62731"/>
        <dbReference type="EC" id="2.1.1.222"/>
    </reaction>
</comment>
<dbReference type="InterPro" id="IPR029063">
    <property type="entry name" value="SAM-dependent_MTases_sf"/>
</dbReference>
<keyword evidence="6" id="KW-0830">Ubiquinone</keyword>
<evidence type="ECO:0000256" key="3">
    <source>
        <dbReference type="ARBA" id="ARBA00022688"/>
    </source>
</evidence>
<keyword evidence="4 5" id="KW-0949">S-adenosyl-L-methionine</keyword>
<feature type="binding site" evidence="5">
    <location>
        <position position="59"/>
    </location>
    <ligand>
        <name>S-adenosyl-L-methionine</name>
        <dbReference type="ChEBI" id="CHEBI:59789"/>
    </ligand>
</feature>
<keyword evidence="7" id="KW-1185">Reference proteome</keyword>
<sequence>MQQTNNVDPQEIEKFSALAARWWDPEGEFKPLHQINPLRLDFIQRQTAGVFGKQTLDIGCGGGLVTEELAKAGAKVTGIDLAEKSLKVARLHALESGLNIDYQCVAAETFAEQHAGQFDLVTCLEMLEHVPDPKSIVRAAAKCVKPGGTLVFSTLNRNFKSWLLGIVAAEYVLRWVPKGTHEHAKFIQPAELLQMTDAVGAKPLAITGIHYLPWRGFYLDHTNVDVNYIVALRMPA</sequence>
<dbReference type="Gene3D" id="3.40.50.150">
    <property type="entry name" value="Vaccinia Virus protein VP39"/>
    <property type="match status" value="1"/>
</dbReference>
<feature type="binding site" evidence="5">
    <location>
        <position position="39"/>
    </location>
    <ligand>
        <name>S-adenosyl-L-methionine</name>
        <dbReference type="ChEBI" id="CHEBI:59789"/>
    </ligand>
</feature>